<dbReference type="Proteomes" id="UP000430146">
    <property type="component" value="Unassembled WGS sequence"/>
</dbReference>
<keyword evidence="2" id="KW-1185">Reference proteome</keyword>
<gene>
    <name evidence="1" type="ORF">AELLOGFF_00017</name>
</gene>
<evidence type="ECO:0000313" key="1">
    <source>
        <dbReference type="EMBL" id="CAA0078356.1"/>
    </source>
</evidence>
<reference evidence="1 2" key="1">
    <citation type="submission" date="2019-11" db="EMBL/GenBank/DDBJ databases">
        <authorList>
            <person name="Holert J."/>
        </authorList>
    </citation>
    <scope>NUCLEOTIDE SEQUENCE [LARGE SCALE GENOMIC DNA]</scope>
    <source>
        <strain evidence="1">BC8_1</strain>
    </source>
</reference>
<name>A0A5S9MR99_MYCVN</name>
<accession>A0A5S9MR99</accession>
<dbReference type="AlphaFoldDB" id="A0A5S9MR99"/>
<proteinExistence type="predicted"/>
<protein>
    <submittedName>
        <fullName evidence="1">Uncharacterized protein</fullName>
    </submittedName>
</protein>
<organism evidence="1 2">
    <name type="scientific">Mycolicibacterium vanbaalenii</name>
    <name type="common">Mycobacterium vanbaalenii</name>
    <dbReference type="NCBI Taxonomy" id="110539"/>
    <lineage>
        <taxon>Bacteria</taxon>
        <taxon>Bacillati</taxon>
        <taxon>Actinomycetota</taxon>
        <taxon>Actinomycetes</taxon>
        <taxon>Mycobacteriales</taxon>
        <taxon>Mycobacteriaceae</taxon>
        <taxon>Mycolicibacterium</taxon>
    </lineage>
</organism>
<dbReference type="EMBL" id="CACSIP010000001">
    <property type="protein sequence ID" value="CAA0078356.1"/>
    <property type="molecule type" value="Genomic_DNA"/>
</dbReference>
<evidence type="ECO:0000313" key="2">
    <source>
        <dbReference type="Proteomes" id="UP000430146"/>
    </source>
</evidence>
<sequence>MTRLCGSILIGALAGLVIAAASGYLLLMYGPDLPAGFC</sequence>